<dbReference type="PANTHER" id="PTHR34985">
    <property type="entry name" value="SLR0554 PROTEIN"/>
    <property type="match status" value="1"/>
</dbReference>
<keyword evidence="4" id="KW-1185">Reference proteome</keyword>
<organism evidence="3 4">
    <name type="scientific">Culicoidibacter larvae</name>
    <dbReference type="NCBI Taxonomy" id="2579976"/>
    <lineage>
        <taxon>Bacteria</taxon>
        <taxon>Bacillati</taxon>
        <taxon>Bacillota</taxon>
        <taxon>Culicoidibacteria</taxon>
        <taxon>Culicoidibacterales</taxon>
        <taxon>Culicoidibacteraceae</taxon>
        <taxon>Culicoidibacter</taxon>
    </lineage>
</organism>
<comment type="caution">
    <text evidence="3">The sequence shown here is derived from an EMBL/GenBank/DDBJ whole genome shotgun (WGS) entry which is preliminary data.</text>
</comment>
<dbReference type="Proteomes" id="UP000306912">
    <property type="component" value="Unassembled WGS sequence"/>
</dbReference>
<gene>
    <name evidence="3" type="ORF">FEZ08_10880</name>
</gene>
<reference evidence="3 4" key="1">
    <citation type="submission" date="2019-05" db="EMBL/GenBank/DDBJ databases">
        <title>Culicoidintestinum kansasii gen. nov., sp. nov. from the gastrointestinal tract of the biting midge, Culicoides sonorensis.</title>
        <authorList>
            <person name="Neupane S."/>
            <person name="Ghosh A."/>
            <person name="Gunther S."/>
            <person name="Martin K."/>
            <person name="Zurek L."/>
        </authorList>
    </citation>
    <scope>NUCLEOTIDE SEQUENCE [LARGE SCALE GENOMIC DNA]</scope>
    <source>
        <strain evidence="3 4">CS-1</strain>
    </source>
</reference>
<feature type="domain" description="Virulence-associated protein E-like" evidence="2">
    <location>
        <begin position="470"/>
        <end position="688"/>
    </location>
</feature>
<name>A0A5R8Q8D0_9FIRM</name>
<protein>
    <recommendedName>
        <fullName evidence="2">Virulence-associated protein E-like domain-containing protein</fullName>
    </recommendedName>
</protein>
<dbReference type="AlphaFoldDB" id="A0A5R8Q8D0"/>
<accession>A0A5R8Q8D0</accession>
<sequence length="801" mass="91473">MKNIEITIAEGKNRKSTKWKNKTITWPELVEKLADVIRTKETAAEYKKMSKTQQAEAKDVGGFVGGHLKNGRRLESNVVSRSLVTLDADFAPNDFIDTLELFHDFECVIYSTHSHTAKKARLRLVAPLNRDVDADEYQAIARKLAEKIGMDWFDDTTYQASRLMYYPSVSRDAEFIHHHIDGTVIDADAVLGEYKDWRDTSEWPESSRSEGIRKRHADKQGDPLEKDGIIGAFCRTYDIDAAIETFLPDVYIACDVLGRYTYVNGSSAAGLVIYDDKFAYSNHGTDPVGGKLCNAFDLVRIHLFGDQDEDSKPDTPVNRLPSFKAMRQFASNDVEVKLTIGRERLASAASEFDVVDDQEEDTDDSWLKELKTDNYTGEYVECIENFKLIITQDPNLKHGIVGMDTFKNNLVKRPDKLPWSTTGQYWSDTDDAGLRWYIERVYEMQSRQKIQDATDIVFAERQFHPVKEYLDTLVWDGTERASSIFIDYLGAADDEYTKTVSMMMLVAAVARIYRPGTKFDTMAVLVGTQGLGKSHLIAKLSKGWYTDTITTVSGKEAYESLDGAWLIEMAELTATRKAEVEAVKHFISKQEDTYRRAFARRVTTNKRQCVFFGTTNDMEFLRDRTGNRRFLPIVVSSEGGAKSVFDDLDDATIDQVWAEAIAAYKAGFPLYLSGDVADAAVERQQEHMEHDPRIGLIKDYLEKPLPDNWDDMNLGLRRDYISGHEDSITGKLVGVKKRMRVCAMEIWCELFERELRDFDNLKARDINSILNNIEGWERSEKSVRFNKRYGVQRGYFRINKM</sequence>
<dbReference type="Pfam" id="PF05272">
    <property type="entry name" value="VapE-like_dom"/>
    <property type="match status" value="1"/>
</dbReference>
<evidence type="ECO:0000256" key="1">
    <source>
        <dbReference type="SAM" id="MobiDB-lite"/>
    </source>
</evidence>
<dbReference type="PANTHER" id="PTHR34985:SF1">
    <property type="entry name" value="SLR0554 PROTEIN"/>
    <property type="match status" value="1"/>
</dbReference>
<dbReference type="OrthoDB" id="9763644at2"/>
<feature type="region of interest" description="Disordered" evidence="1">
    <location>
        <begin position="201"/>
        <end position="220"/>
    </location>
</feature>
<dbReference type="InterPro" id="IPR007936">
    <property type="entry name" value="VapE-like_dom"/>
</dbReference>
<evidence type="ECO:0000313" key="4">
    <source>
        <dbReference type="Proteomes" id="UP000306912"/>
    </source>
</evidence>
<evidence type="ECO:0000313" key="3">
    <source>
        <dbReference type="EMBL" id="TLG71390.1"/>
    </source>
</evidence>
<evidence type="ECO:0000259" key="2">
    <source>
        <dbReference type="Pfam" id="PF05272"/>
    </source>
</evidence>
<proteinExistence type="predicted"/>
<dbReference type="InParanoid" id="A0A5R8Q8D0"/>
<dbReference type="RefSeq" id="WP_138192293.1">
    <property type="nucleotide sequence ID" value="NZ_VBWP01000012.1"/>
</dbReference>
<dbReference type="EMBL" id="VBWP01000012">
    <property type="protein sequence ID" value="TLG71390.1"/>
    <property type="molecule type" value="Genomic_DNA"/>
</dbReference>